<feature type="compositionally biased region" description="Basic and acidic residues" evidence="1">
    <location>
        <begin position="78"/>
        <end position="90"/>
    </location>
</feature>
<reference evidence="2" key="2">
    <citation type="submission" date="2025-09" db="UniProtKB">
        <authorList>
            <consortium name="Ensembl"/>
        </authorList>
    </citation>
    <scope>IDENTIFICATION</scope>
</reference>
<evidence type="ECO:0000313" key="2">
    <source>
        <dbReference type="Ensembl" id="ENSBJAP00000010735.1"/>
    </source>
</evidence>
<sequence>MAHPEVLRVHVQLLAVQLGQLGVGRLNVVQVLDGFPEGGEHFPAMGTDLGVANDGSGAGEVPEGSEEPLGPGVDDQQPEERWRGDTSRHRDINVPQSPFQTLGLAFLHGPPPAKCLLGLLLKIQEWEENKLKERKILREIFSLIISLSLFSCRLFFNGIGMNNLH</sequence>
<dbReference type="Proteomes" id="UP000694555">
    <property type="component" value="Unplaced"/>
</dbReference>
<reference evidence="2" key="1">
    <citation type="submission" date="2025-08" db="UniProtKB">
        <authorList>
            <consortium name="Ensembl"/>
        </authorList>
    </citation>
    <scope>IDENTIFICATION</scope>
</reference>
<evidence type="ECO:0000313" key="3">
    <source>
        <dbReference type="Proteomes" id="UP000694555"/>
    </source>
</evidence>
<feature type="region of interest" description="Disordered" evidence="1">
    <location>
        <begin position="51"/>
        <end position="90"/>
    </location>
</feature>
<keyword evidence="3" id="KW-1185">Reference proteome</keyword>
<name>A0A8C0B2C6_9AVES</name>
<evidence type="ECO:0000256" key="1">
    <source>
        <dbReference type="SAM" id="MobiDB-lite"/>
    </source>
</evidence>
<protein>
    <submittedName>
        <fullName evidence="2">Uncharacterized protein</fullName>
    </submittedName>
</protein>
<dbReference type="AlphaFoldDB" id="A0A8C0B2C6"/>
<proteinExistence type="predicted"/>
<organism evidence="2 3">
    <name type="scientific">Buteo japonicus</name>
    <dbReference type="NCBI Taxonomy" id="224669"/>
    <lineage>
        <taxon>Eukaryota</taxon>
        <taxon>Metazoa</taxon>
        <taxon>Chordata</taxon>
        <taxon>Craniata</taxon>
        <taxon>Vertebrata</taxon>
        <taxon>Euteleostomi</taxon>
        <taxon>Archelosauria</taxon>
        <taxon>Archosauria</taxon>
        <taxon>Dinosauria</taxon>
        <taxon>Saurischia</taxon>
        <taxon>Theropoda</taxon>
        <taxon>Coelurosauria</taxon>
        <taxon>Aves</taxon>
        <taxon>Neognathae</taxon>
        <taxon>Neoaves</taxon>
        <taxon>Telluraves</taxon>
        <taxon>Accipitrimorphae</taxon>
        <taxon>Accipitriformes</taxon>
        <taxon>Accipitridae</taxon>
        <taxon>Accipitrinae</taxon>
        <taxon>Buteo</taxon>
    </lineage>
</organism>
<accession>A0A8C0B2C6</accession>
<dbReference type="Ensembl" id="ENSBJAT00000011038.1">
    <property type="protein sequence ID" value="ENSBJAP00000010735.1"/>
    <property type="gene ID" value="ENSBJAG00000007313.1"/>
</dbReference>